<dbReference type="EMBL" id="CP119312">
    <property type="protein sequence ID" value="WEK05387.1"/>
    <property type="molecule type" value="Genomic_DNA"/>
</dbReference>
<protein>
    <submittedName>
        <fullName evidence="3">DUF2147 domain-containing protein</fullName>
    </submittedName>
</protein>
<gene>
    <name evidence="3" type="ORF">P0Y65_03780</name>
</gene>
<accession>A0AAJ5VXP8</accession>
<reference evidence="3" key="1">
    <citation type="submission" date="2023-03" db="EMBL/GenBank/DDBJ databases">
        <title>Andean soil-derived lignocellulolytic bacterial consortium as a source of novel taxa and putative plastic-active enzymes.</title>
        <authorList>
            <person name="Diaz-Garcia L."/>
            <person name="Chuvochina M."/>
            <person name="Feuerriegel G."/>
            <person name="Bunk B."/>
            <person name="Sproer C."/>
            <person name="Streit W.R."/>
            <person name="Rodriguez L.M."/>
            <person name="Overmann J."/>
            <person name="Jimenez D.J."/>
        </authorList>
    </citation>
    <scope>NUCLEOTIDE SEQUENCE</scope>
    <source>
        <strain evidence="3">MAG 4196</strain>
    </source>
</reference>
<dbReference type="Pfam" id="PF09917">
    <property type="entry name" value="DUF2147"/>
    <property type="match status" value="1"/>
</dbReference>
<organism evidence="3 4">
    <name type="scientific">Candidatus Devosia phytovorans</name>
    <dbReference type="NCBI Taxonomy" id="3121372"/>
    <lineage>
        <taxon>Bacteria</taxon>
        <taxon>Pseudomonadati</taxon>
        <taxon>Pseudomonadota</taxon>
        <taxon>Alphaproteobacteria</taxon>
        <taxon>Hyphomicrobiales</taxon>
        <taxon>Devosiaceae</taxon>
        <taxon>Devosia</taxon>
    </lineage>
</organism>
<feature type="domain" description="DUF2147" evidence="2">
    <location>
        <begin position="27"/>
        <end position="122"/>
    </location>
</feature>
<dbReference type="AlphaFoldDB" id="A0AAJ5VXP8"/>
<keyword evidence="1" id="KW-0732">Signal</keyword>
<evidence type="ECO:0000313" key="4">
    <source>
        <dbReference type="Proteomes" id="UP001217476"/>
    </source>
</evidence>
<name>A0AAJ5VXP8_9HYPH</name>
<evidence type="ECO:0000259" key="2">
    <source>
        <dbReference type="Pfam" id="PF09917"/>
    </source>
</evidence>
<feature type="chain" id="PRO_5042570208" evidence="1">
    <location>
        <begin position="21"/>
        <end position="129"/>
    </location>
</feature>
<proteinExistence type="predicted"/>
<feature type="signal peptide" evidence="1">
    <location>
        <begin position="1"/>
        <end position="20"/>
    </location>
</feature>
<evidence type="ECO:0000313" key="3">
    <source>
        <dbReference type="EMBL" id="WEK05387.1"/>
    </source>
</evidence>
<sequence>MRKIVGLLATLSLMIGSAGAASASPNGIWELDSRDTRVQLELCGDGTQICGQLVWLSDADYNQRYQKYLNAPIATGLRQTSGNEWKGKITFMGVNLNGGVIQHSEDHMTLSGCALLVVCKSYEMYRVSN</sequence>
<dbReference type="InterPro" id="IPR019223">
    <property type="entry name" value="DUF2147"/>
</dbReference>
<dbReference type="Proteomes" id="UP001217476">
    <property type="component" value="Chromosome"/>
</dbReference>
<evidence type="ECO:0000256" key="1">
    <source>
        <dbReference type="SAM" id="SignalP"/>
    </source>
</evidence>